<organism evidence="1 2">
    <name type="scientific">Amborella trichopoda</name>
    <dbReference type="NCBI Taxonomy" id="13333"/>
    <lineage>
        <taxon>Eukaryota</taxon>
        <taxon>Viridiplantae</taxon>
        <taxon>Streptophyta</taxon>
        <taxon>Embryophyta</taxon>
        <taxon>Tracheophyta</taxon>
        <taxon>Spermatophyta</taxon>
        <taxon>Magnoliopsida</taxon>
        <taxon>Amborellales</taxon>
        <taxon>Amborellaceae</taxon>
        <taxon>Amborella</taxon>
    </lineage>
</organism>
<reference evidence="2" key="1">
    <citation type="journal article" date="2013" name="Science">
        <title>The Amborella genome and the evolution of flowering plants.</title>
        <authorList>
            <consortium name="Amborella Genome Project"/>
        </authorList>
    </citation>
    <scope>NUCLEOTIDE SEQUENCE [LARGE SCALE GENOMIC DNA]</scope>
</reference>
<protein>
    <submittedName>
        <fullName evidence="1">Uncharacterized protein</fullName>
    </submittedName>
</protein>
<dbReference type="EMBL" id="KI392059">
    <property type="protein sequence ID" value="ERN20454.1"/>
    <property type="molecule type" value="Genomic_DNA"/>
</dbReference>
<dbReference type="Proteomes" id="UP000017836">
    <property type="component" value="Unassembled WGS sequence"/>
</dbReference>
<dbReference type="AlphaFoldDB" id="U5DD36"/>
<dbReference type="Gramene" id="ERN20454">
    <property type="protein sequence ID" value="ERN20454"/>
    <property type="gene ID" value="AMTR_s00068p00130120"/>
</dbReference>
<sequence>MHLVLAGNSLANETGAHIDMSNRTSKCGRVRTDKSDVSIDHSYRVLIGRGSENSTTKAAYQLVYGDIANVGDTIQSSFKL</sequence>
<proteinExistence type="predicted"/>
<dbReference type="HOGENOM" id="CLU_2592963_0_0_1"/>
<accession>U5DD36</accession>
<gene>
    <name evidence="1" type="ORF">AMTR_s00068p00130120</name>
</gene>
<name>U5DD36_AMBTC</name>
<evidence type="ECO:0000313" key="1">
    <source>
        <dbReference type="EMBL" id="ERN20454.1"/>
    </source>
</evidence>
<keyword evidence="2" id="KW-1185">Reference proteome</keyword>
<evidence type="ECO:0000313" key="2">
    <source>
        <dbReference type="Proteomes" id="UP000017836"/>
    </source>
</evidence>